<keyword evidence="3" id="KW-1185">Reference proteome</keyword>
<evidence type="ECO:0000256" key="1">
    <source>
        <dbReference type="SAM" id="MobiDB-lite"/>
    </source>
</evidence>
<proteinExistence type="predicted"/>
<gene>
    <name evidence="2" type="ORF">AAFF_G00283400</name>
</gene>
<dbReference type="EMBL" id="JAINUG010000004">
    <property type="protein sequence ID" value="KAJ8417113.1"/>
    <property type="molecule type" value="Genomic_DNA"/>
</dbReference>
<feature type="region of interest" description="Disordered" evidence="1">
    <location>
        <begin position="1"/>
        <end position="98"/>
    </location>
</feature>
<organism evidence="2 3">
    <name type="scientific">Aldrovandia affinis</name>
    <dbReference type="NCBI Taxonomy" id="143900"/>
    <lineage>
        <taxon>Eukaryota</taxon>
        <taxon>Metazoa</taxon>
        <taxon>Chordata</taxon>
        <taxon>Craniata</taxon>
        <taxon>Vertebrata</taxon>
        <taxon>Euteleostomi</taxon>
        <taxon>Actinopterygii</taxon>
        <taxon>Neopterygii</taxon>
        <taxon>Teleostei</taxon>
        <taxon>Notacanthiformes</taxon>
        <taxon>Halosauridae</taxon>
        <taxon>Aldrovandia</taxon>
    </lineage>
</organism>
<feature type="compositionally biased region" description="Basic and acidic residues" evidence="1">
    <location>
        <begin position="21"/>
        <end position="40"/>
    </location>
</feature>
<dbReference type="Proteomes" id="UP001221898">
    <property type="component" value="Unassembled WGS sequence"/>
</dbReference>
<dbReference type="AlphaFoldDB" id="A0AAD7TAD7"/>
<comment type="caution">
    <text evidence="2">The sequence shown here is derived from an EMBL/GenBank/DDBJ whole genome shotgun (WGS) entry which is preliminary data.</text>
</comment>
<evidence type="ECO:0000313" key="3">
    <source>
        <dbReference type="Proteomes" id="UP001221898"/>
    </source>
</evidence>
<evidence type="ECO:0000313" key="2">
    <source>
        <dbReference type="EMBL" id="KAJ8417113.1"/>
    </source>
</evidence>
<name>A0AAD7TAD7_9TELE</name>
<reference evidence="2" key="1">
    <citation type="journal article" date="2023" name="Science">
        <title>Genome structures resolve the early diversification of teleost fishes.</title>
        <authorList>
            <person name="Parey E."/>
            <person name="Louis A."/>
            <person name="Montfort J."/>
            <person name="Bouchez O."/>
            <person name="Roques C."/>
            <person name="Iampietro C."/>
            <person name="Lluch J."/>
            <person name="Castinel A."/>
            <person name="Donnadieu C."/>
            <person name="Desvignes T."/>
            <person name="Floi Bucao C."/>
            <person name="Jouanno E."/>
            <person name="Wen M."/>
            <person name="Mejri S."/>
            <person name="Dirks R."/>
            <person name="Jansen H."/>
            <person name="Henkel C."/>
            <person name="Chen W.J."/>
            <person name="Zahm M."/>
            <person name="Cabau C."/>
            <person name="Klopp C."/>
            <person name="Thompson A.W."/>
            <person name="Robinson-Rechavi M."/>
            <person name="Braasch I."/>
            <person name="Lecointre G."/>
            <person name="Bobe J."/>
            <person name="Postlethwait J.H."/>
            <person name="Berthelot C."/>
            <person name="Roest Crollius H."/>
            <person name="Guiguen Y."/>
        </authorList>
    </citation>
    <scope>NUCLEOTIDE SEQUENCE</scope>
    <source>
        <strain evidence="2">NC1722</strain>
    </source>
</reference>
<accession>A0AAD7TAD7</accession>
<feature type="compositionally biased region" description="Polar residues" evidence="1">
    <location>
        <begin position="52"/>
        <end position="64"/>
    </location>
</feature>
<protein>
    <submittedName>
        <fullName evidence="2">Uncharacterized protein</fullName>
    </submittedName>
</protein>
<sequence>MATPELSPRFDDEEGVGQCQEMDRVFHLPPEEAPDEEKPAADQLGMAPPVLSGSNGAESQNGSAPPTILATRSRIPLETGPKPLNSVPHVTAAAVKSP</sequence>